<keyword evidence="7" id="KW-1185">Reference proteome</keyword>
<dbReference type="PROSITE" id="PS00360">
    <property type="entry name" value="RIBOSOMAL_S9"/>
    <property type="match status" value="1"/>
</dbReference>
<dbReference type="InterPro" id="IPR020568">
    <property type="entry name" value="Ribosomal_Su5_D2-typ_SF"/>
</dbReference>
<evidence type="ECO:0000256" key="5">
    <source>
        <dbReference type="SAM" id="MobiDB-lite"/>
    </source>
</evidence>
<dbReference type="Gene3D" id="3.30.230.10">
    <property type="match status" value="1"/>
</dbReference>
<evidence type="ECO:0000256" key="2">
    <source>
        <dbReference type="ARBA" id="ARBA00022980"/>
    </source>
</evidence>
<evidence type="ECO:0000256" key="3">
    <source>
        <dbReference type="ARBA" id="ARBA00023274"/>
    </source>
</evidence>
<comment type="similarity">
    <text evidence="1 4">Belongs to the universal ribosomal protein uS9 family.</text>
</comment>
<evidence type="ECO:0000256" key="4">
    <source>
        <dbReference type="RuleBase" id="RU003815"/>
    </source>
</evidence>
<gene>
    <name evidence="6" type="ORF">PILCRDRAFT_809909</name>
</gene>
<dbReference type="FunCoup" id="A0A0C3G6M4">
    <property type="interactions" value="176"/>
</dbReference>
<dbReference type="AlphaFoldDB" id="A0A0C3G6M4"/>
<dbReference type="PANTHER" id="PTHR21569">
    <property type="entry name" value="RIBOSOMAL PROTEIN S9"/>
    <property type="match status" value="1"/>
</dbReference>
<dbReference type="STRING" id="765440.A0A0C3G6M4"/>
<dbReference type="GO" id="GO:0003735">
    <property type="term" value="F:structural constituent of ribosome"/>
    <property type="evidence" value="ECO:0007669"/>
    <property type="project" value="InterPro"/>
</dbReference>
<sequence>MLRVLRRCYSATTFVPPSSLKDFQHRSTPHSNADPRPRPESPAFYTGRAQYNDQIISLQSSLQYSRSALTSLHLLPLPKFARDSLPPPTSDWKHKRDLQVFMQCHLSMANYRYILKMLQELNEYRRIAETAGCDELESKMAAILDLFKKGDGGVSKGKKLAKVDEFGRSYTLGRRKTSTARVWMIRAKQPPTPAAPLESLEQQLQDISSPFKLTTPSESLDQILNPPPLPVNLSQILINNLPLSKYFPLPPDRERVVRPLKIAGVLGGYNVFAIVRGGGVTGQSGAVALGLAKGLAVLEPEVEALLKKAKLLRRDPRMVERKKTGLAKARKRYTWVKR</sequence>
<dbReference type="Pfam" id="PF00380">
    <property type="entry name" value="Ribosomal_S9"/>
    <property type="match status" value="1"/>
</dbReference>
<evidence type="ECO:0000313" key="7">
    <source>
        <dbReference type="Proteomes" id="UP000054166"/>
    </source>
</evidence>
<organism evidence="6 7">
    <name type="scientific">Piloderma croceum (strain F 1598)</name>
    <dbReference type="NCBI Taxonomy" id="765440"/>
    <lineage>
        <taxon>Eukaryota</taxon>
        <taxon>Fungi</taxon>
        <taxon>Dikarya</taxon>
        <taxon>Basidiomycota</taxon>
        <taxon>Agaricomycotina</taxon>
        <taxon>Agaricomycetes</taxon>
        <taxon>Agaricomycetidae</taxon>
        <taxon>Atheliales</taxon>
        <taxon>Atheliaceae</taxon>
        <taxon>Piloderma</taxon>
    </lineage>
</organism>
<dbReference type="InterPro" id="IPR000754">
    <property type="entry name" value="Ribosomal_uS9"/>
</dbReference>
<evidence type="ECO:0000256" key="1">
    <source>
        <dbReference type="ARBA" id="ARBA00005251"/>
    </source>
</evidence>
<dbReference type="Proteomes" id="UP000054166">
    <property type="component" value="Unassembled WGS sequence"/>
</dbReference>
<reference evidence="6 7" key="1">
    <citation type="submission" date="2014-04" db="EMBL/GenBank/DDBJ databases">
        <authorList>
            <consortium name="DOE Joint Genome Institute"/>
            <person name="Kuo A."/>
            <person name="Tarkka M."/>
            <person name="Buscot F."/>
            <person name="Kohler A."/>
            <person name="Nagy L.G."/>
            <person name="Floudas D."/>
            <person name="Copeland A."/>
            <person name="Barry K.W."/>
            <person name="Cichocki N."/>
            <person name="Veneault-Fourrey C."/>
            <person name="LaButti K."/>
            <person name="Lindquist E.A."/>
            <person name="Lipzen A."/>
            <person name="Lundell T."/>
            <person name="Morin E."/>
            <person name="Murat C."/>
            <person name="Sun H."/>
            <person name="Tunlid A."/>
            <person name="Henrissat B."/>
            <person name="Grigoriev I.V."/>
            <person name="Hibbett D.S."/>
            <person name="Martin F."/>
            <person name="Nordberg H.P."/>
            <person name="Cantor M.N."/>
            <person name="Hua S.X."/>
        </authorList>
    </citation>
    <scope>NUCLEOTIDE SEQUENCE [LARGE SCALE GENOMIC DNA]</scope>
    <source>
        <strain evidence="6 7">F 1598</strain>
    </source>
</reference>
<dbReference type="SUPFAM" id="SSF54211">
    <property type="entry name" value="Ribosomal protein S5 domain 2-like"/>
    <property type="match status" value="1"/>
</dbReference>
<evidence type="ECO:0000313" key="6">
    <source>
        <dbReference type="EMBL" id="KIM91915.1"/>
    </source>
</evidence>
<dbReference type="PANTHER" id="PTHR21569:SF1">
    <property type="entry name" value="SMALL RIBOSOMAL SUBUNIT PROTEIN US9M"/>
    <property type="match status" value="1"/>
</dbReference>
<dbReference type="GO" id="GO:0003723">
    <property type="term" value="F:RNA binding"/>
    <property type="evidence" value="ECO:0007669"/>
    <property type="project" value="TreeGrafter"/>
</dbReference>
<dbReference type="GO" id="GO:0006412">
    <property type="term" value="P:translation"/>
    <property type="evidence" value="ECO:0007669"/>
    <property type="project" value="InterPro"/>
</dbReference>
<dbReference type="EMBL" id="KN832970">
    <property type="protein sequence ID" value="KIM91915.1"/>
    <property type="molecule type" value="Genomic_DNA"/>
</dbReference>
<name>A0A0C3G6M4_PILCF</name>
<feature type="region of interest" description="Disordered" evidence="5">
    <location>
        <begin position="20"/>
        <end position="43"/>
    </location>
</feature>
<dbReference type="InterPro" id="IPR014721">
    <property type="entry name" value="Ribsml_uS5_D2-typ_fold_subgr"/>
</dbReference>
<dbReference type="InterPro" id="IPR020574">
    <property type="entry name" value="Ribosomal_uS9_CS"/>
</dbReference>
<evidence type="ECO:0008006" key="8">
    <source>
        <dbReference type="Google" id="ProtNLM"/>
    </source>
</evidence>
<dbReference type="HOGENOM" id="CLU_036531_1_0_1"/>
<keyword evidence="3 4" id="KW-0687">Ribonucleoprotein</keyword>
<keyword evidence="2 4" id="KW-0689">Ribosomal protein</keyword>
<dbReference type="OrthoDB" id="10254627at2759"/>
<dbReference type="GO" id="GO:0005763">
    <property type="term" value="C:mitochondrial small ribosomal subunit"/>
    <property type="evidence" value="ECO:0007669"/>
    <property type="project" value="TreeGrafter"/>
</dbReference>
<reference evidence="7" key="2">
    <citation type="submission" date="2015-01" db="EMBL/GenBank/DDBJ databases">
        <title>Evolutionary Origins and Diversification of the Mycorrhizal Mutualists.</title>
        <authorList>
            <consortium name="DOE Joint Genome Institute"/>
            <consortium name="Mycorrhizal Genomics Consortium"/>
            <person name="Kohler A."/>
            <person name="Kuo A."/>
            <person name="Nagy L.G."/>
            <person name="Floudas D."/>
            <person name="Copeland A."/>
            <person name="Barry K.W."/>
            <person name="Cichocki N."/>
            <person name="Veneault-Fourrey C."/>
            <person name="LaButti K."/>
            <person name="Lindquist E.A."/>
            <person name="Lipzen A."/>
            <person name="Lundell T."/>
            <person name="Morin E."/>
            <person name="Murat C."/>
            <person name="Riley R."/>
            <person name="Ohm R."/>
            <person name="Sun H."/>
            <person name="Tunlid A."/>
            <person name="Henrissat B."/>
            <person name="Grigoriev I.V."/>
            <person name="Hibbett D.S."/>
            <person name="Martin F."/>
        </authorList>
    </citation>
    <scope>NUCLEOTIDE SEQUENCE [LARGE SCALE GENOMIC DNA]</scope>
    <source>
        <strain evidence="7">F 1598</strain>
    </source>
</reference>
<dbReference type="InParanoid" id="A0A0C3G6M4"/>
<proteinExistence type="inferred from homology"/>
<protein>
    <recommendedName>
        <fullName evidence="8">Ribosomal protein S5 domain 2-like protein</fullName>
    </recommendedName>
</protein>
<accession>A0A0C3G6M4</accession>